<dbReference type="PROSITE" id="PS00122">
    <property type="entry name" value="CARBOXYLESTERASE_B_1"/>
    <property type="match status" value="1"/>
</dbReference>
<comment type="caution">
    <text evidence="6">The sequence shown here is derived from an EMBL/GenBank/DDBJ whole genome shotgun (WGS) entry which is preliminary data.</text>
</comment>
<keyword evidence="3" id="KW-0732">Signal</keyword>
<evidence type="ECO:0000313" key="6">
    <source>
        <dbReference type="EMBL" id="KAJ4388604.1"/>
    </source>
</evidence>
<proteinExistence type="inferred from homology"/>
<feature type="domain" description="Carboxylesterase type B" evidence="5">
    <location>
        <begin position="44"/>
        <end position="517"/>
    </location>
</feature>
<name>A0A9W8YNN5_9PEZI</name>
<dbReference type="PANTHER" id="PTHR43142:SF1">
    <property type="entry name" value="CARBOXYLIC ESTER HYDROLASE"/>
    <property type="match status" value="1"/>
</dbReference>
<evidence type="ECO:0000256" key="4">
    <source>
        <dbReference type="SAM" id="MobiDB-lite"/>
    </source>
</evidence>
<keyword evidence="2 3" id="KW-0378">Hydrolase</keyword>
<keyword evidence="7" id="KW-1185">Reference proteome</keyword>
<feature type="chain" id="PRO_5041018900" description="Carboxylic ester hydrolase" evidence="3">
    <location>
        <begin position="21"/>
        <end position="568"/>
    </location>
</feature>
<sequence length="568" mass="59684">MRDILHILAIGLIGASGAAAQAPGLPIVDLNLTIHQATLNATGGYFNFSNIPYAEPPLGDLRFQRSIPLQTPNRTLNDGSNPRICSQGMPLWQITVPPPIPFANPPPGPPPGAPPGPPPPDPQESEDCLLLDVMVPVQTFDASLSGTAPLAPVLVWIHGGGFAGGSKANQGNPAQLVAKSAQGGLGGMVFVQINYRLGMFGFPPKGPTDTAVDPNAGFFDQRLALQWVQQNIKAFGGDPARVTVMGESAGGASIWAQLQAFGSGVDTPLMQRAIIQSPAQRPASDAVLYAQVFQEFTRTSNLTSVTAAKALDTTQLQALNRQIIGNAAFGAFTFGPSIDGDFLPANQFAMLQAGQFARNVDLIIAHNANEGLLFTDPRVQNNTDLIAYLTAFMPSINPTVIQNIATNIYPEDFSGALGYTTPTERLALLNSEAIVGCNSNALLKAFATTLRAPNPANAGAATGYLFSVNPAIHAQDVGYTFFNGPSTDVFGNTVDPVVADQLQTIIVDFVIQGRKNLALPVQPGAAAPAQPPVLNAFSLLALNVTGSALVQDPVNDIRCQIWQSGLTN</sequence>
<evidence type="ECO:0000256" key="3">
    <source>
        <dbReference type="RuleBase" id="RU361235"/>
    </source>
</evidence>
<comment type="similarity">
    <text evidence="1 3">Belongs to the type-B carboxylesterase/lipase family.</text>
</comment>
<dbReference type="GO" id="GO:0016787">
    <property type="term" value="F:hydrolase activity"/>
    <property type="evidence" value="ECO:0007669"/>
    <property type="project" value="UniProtKB-KW"/>
</dbReference>
<protein>
    <recommendedName>
        <fullName evidence="3">Carboxylic ester hydrolase</fullName>
        <ecNumber evidence="3">3.1.1.-</ecNumber>
    </recommendedName>
</protein>
<evidence type="ECO:0000259" key="5">
    <source>
        <dbReference type="Pfam" id="PF00135"/>
    </source>
</evidence>
<dbReference type="Proteomes" id="UP001140453">
    <property type="component" value="Unassembled WGS sequence"/>
</dbReference>
<dbReference type="EMBL" id="JAPEVB010000004">
    <property type="protein sequence ID" value="KAJ4388604.1"/>
    <property type="molecule type" value="Genomic_DNA"/>
</dbReference>
<accession>A0A9W8YNN5</accession>
<organism evidence="6 7">
    <name type="scientific">Gnomoniopsis smithogilvyi</name>
    <dbReference type="NCBI Taxonomy" id="1191159"/>
    <lineage>
        <taxon>Eukaryota</taxon>
        <taxon>Fungi</taxon>
        <taxon>Dikarya</taxon>
        <taxon>Ascomycota</taxon>
        <taxon>Pezizomycotina</taxon>
        <taxon>Sordariomycetes</taxon>
        <taxon>Sordariomycetidae</taxon>
        <taxon>Diaporthales</taxon>
        <taxon>Gnomoniaceae</taxon>
        <taxon>Gnomoniopsis</taxon>
    </lineage>
</organism>
<reference evidence="6" key="1">
    <citation type="submission" date="2022-10" db="EMBL/GenBank/DDBJ databases">
        <title>Tapping the CABI collections for fungal endophytes: first genome assemblies for Collariella, Neodidymelliopsis, Ascochyta clinopodiicola, Didymella pomorum, Didymosphaeria variabile, Neocosmospora piperis and Neocucurbitaria cava.</title>
        <authorList>
            <person name="Hill R."/>
        </authorList>
    </citation>
    <scope>NUCLEOTIDE SEQUENCE</scope>
    <source>
        <strain evidence="6">IMI 355082</strain>
    </source>
</reference>
<feature type="region of interest" description="Disordered" evidence="4">
    <location>
        <begin position="96"/>
        <end position="126"/>
    </location>
</feature>
<dbReference type="Gene3D" id="3.40.50.1820">
    <property type="entry name" value="alpha/beta hydrolase"/>
    <property type="match status" value="1"/>
</dbReference>
<dbReference type="InterPro" id="IPR019826">
    <property type="entry name" value="Carboxylesterase_B_AS"/>
</dbReference>
<feature type="signal peptide" evidence="3">
    <location>
        <begin position="1"/>
        <end position="20"/>
    </location>
</feature>
<dbReference type="EC" id="3.1.1.-" evidence="3"/>
<dbReference type="InterPro" id="IPR002018">
    <property type="entry name" value="CarbesteraseB"/>
</dbReference>
<evidence type="ECO:0000313" key="7">
    <source>
        <dbReference type="Proteomes" id="UP001140453"/>
    </source>
</evidence>
<dbReference type="SUPFAM" id="SSF53474">
    <property type="entry name" value="alpha/beta-Hydrolases"/>
    <property type="match status" value="1"/>
</dbReference>
<feature type="compositionally biased region" description="Pro residues" evidence="4">
    <location>
        <begin position="96"/>
        <end position="122"/>
    </location>
</feature>
<dbReference type="OrthoDB" id="408631at2759"/>
<evidence type="ECO:0000256" key="2">
    <source>
        <dbReference type="ARBA" id="ARBA00022801"/>
    </source>
</evidence>
<gene>
    <name evidence="6" type="ORF">N0V93_006062</name>
</gene>
<dbReference type="InterPro" id="IPR029058">
    <property type="entry name" value="AB_hydrolase_fold"/>
</dbReference>
<dbReference type="AlphaFoldDB" id="A0A9W8YNN5"/>
<dbReference type="PANTHER" id="PTHR43142">
    <property type="entry name" value="CARBOXYLIC ESTER HYDROLASE"/>
    <property type="match status" value="1"/>
</dbReference>
<evidence type="ECO:0000256" key="1">
    <source>
        <dbReference type="ARBA" id="ARBA00005964"/>
    </source>
</evidence>
<dbReference type="Pfam" id="PF00135">
    <property type="entry name" value="COesterase"/>
    <property type="match status" value="1"/>
</dbReference>